<protein>
    <submittedName>
        <fullName evidence="7">NAD(P)/FAD-dependent oxidoreductase</fullName>
    </submittedName>
</protein>
<gene>
    <name evidence="7" type="ORF">GCM10010468_11210</name>
</gene>
<comment type="cofactor">
    <cofactor evidence="1">
        <name>FAD</name>
        <dbReference type="ChEBI" id="CHEBI:57692"/>
    </cofactor>
</comment>
<dbReference type="Pfam" id="PF02852">
    <property type="entry name" value="Pyr_redox_dim"/>
    <property type="match status" value="1"/>
</dbReference>
<dbReference type="InterPro" id="IPR004099">
    <property type="entry name" value="Pyr_nucl-diS_OxRdtase_dimer"/>
</dbReference>
<proteinExistence type="predicted"/>
<dbReference type="RefSeq" id="WP_344822860.1">
    <property type="nucleotide sequence ID" value="NZ_BAAAUV010000002.1"/>
</dbReference>
<evidence type="ECO:0000259" key="5">
    <source>
        <dbReference type="Pfam" id="PF02852"/>
    </source>
</evidence>
<comment type="caution">
    <text evidence="7">The sequence shown here is derived from an EMBL/GenBank/DDBJ whole genome shotgun (WGS) entry which is preliminary data.</text>
</comment>
<evidence type="ECO:0000313" key="7">
    <source>
        <dbReference type="EMBL" id="GAA3199082.1"/>
    </source>
</evidence>
<keyword evidence="3" id="KW-0274">FAD</keyword>
<keyword evidence="8" id="KW-1185">Reference proteome</keyword>
<dbReference type="PANTHER" id="PTHR43014:SF2">
    <property type="entry name" value="MERCURIC REDUCTASE"/>
    <property type="match status" value="1"/>
</dbReference>
<reference evidence="8" key="1">
    <citation type="journal article" date="2019" name="Int. J. Syst. Evol. Microbiol.">
        <title>The Global Catalogue of Microorganisms (GCM) 10K type strain sequencing project: providing services to taxonomists for standard genome sequencing and annotation.</title>
        <authorList>
            <consortium name="The Broad Institute Genomics Platform"/>
            <consortium name="The Broad Institute Genome Sequencing Center for Infectious Disease"/>
            <person name="Wu L."/>
            <person name="Ma J."/>
        </authorList>
    </citation>
    <scope>NUCLEOTIDE SEQUENCE [LARGE SCALE GENOMIC DNA]</scope>
    <source>
        <strain evidence="8">JCM 9377</strain>
    </source>
</reference>
<feature type="domain" description="Pyridine nucleotide-disulphide oxidoreductase dimerisation" evidence="5">
    <location>
        <begin position="405"/>
        <end position="474"/>
    </location>
</feature>
<evidence type="ECO:0000256" key="4">
    <source>
        <dbReference type="SAM" id="MobiDB-lite"/>
    </source>
</evidence>
<dbReference type="PRINTS" id="PR00411">
    <property type="entry name" value="PNDRDTASEI"/>
</dbReference>
<dbReference type="EMBL" id="BAAAUV010000002">
    <property type="protein sequence ID" value="GAA3199082.1"/>
    <property type="molecule type" value="Genomic_DNA"/>
</dbReference>
<evidence type="ECO:0000259" key="6">
    <source>
        <dbReference type="Pfam" id="PF07992"/>
    </source>
</evidence>
<name>A0ABP6Q682_9ACTN</name>
<dbReference type="InterPro" id="IPR036188">
    <property type="entry name" value="FAD/NAD-bd_sf"/>
</dbReference>
<evidence type="ECO:0000256" key="1">
    <source>
        <dbReference type="ARBA" id="ARBA00001974"/>
    </source>
</evidence>
<organism evidence="7 8">
    <name type="scientific">Actinocorallia longicatena</name>
    <dbReference type="NCBI Taxonomy" id="111803"/>
    <lineage>
        <taxon>Bacteria</taxon>
        <taxon>Bacillati</taxon>
        <taxon>Actinomycetota</taxon>
        <taxon>Actinomycetes</taxon>
        <taxon>Streptosporangiales</taxon>
        <taxon>Thermomonosporaceae</taxon>
        <taxon>Actinocorallia</taxon>
    </lineage>
</organism>
<feature type="region of interest" description="Disordered" evidence="4">
    <location>
        <begin position="69"/>
        <end position="129"/>
    </location>
</feature>
<evidence type="ECO:0000256" key="2">
    <source>
        <dbReference type="ARBA" id="ARBA00022630"/>
    </source>
</evidence>
<dbReference type="SUPFAM" id="SSF55424">
    <property type="entry name" value="FAD/NAD-linked reductases, dimerisation (C-terminal) domain"/>
    <property type="match status" value="1"/>
</dbReference>
<accession>A0ABP6Q682</accession>
<dbReference type="PRINTS" id="PR00368">
    <property type="entry name" value="FADPNR"/>
</dbReference>
<dbReference type="SUPFAM" id="SSF51905">
    <property type="entry name" value="FAD/NAD(P)-binding domain"/>
    <property type="match status" value="1"/>
</dbReference>
<feature type="compositionally biased region" description="Basic and acidic residues" evidence="4">
    <location>
        <begin position="118"/>
        <end position="129"/>
    </location>
</feature>
<dbReference type="PANTHER" id="PTHR43014">
    <property type="entry name" value="MERCURIC REDUCTASE"/>
    <property type="match status" value="1"/>
</dbReference>
<keyword evidence="2" id="KW-0285">Flavoprotein</keyword>
<dbReference type="Pfam" id="PF07992">
    <property type="entry name" value="Pyr_redox_2"/>
    <property type="match status" value="1"/>
</dbReference>
<dbReference type="Proteomes" id="UP001501237">
    <property type="component" value="Unassembled WGS sequence"/>
</dbReference>
<feature type="domain" description="FAD/NAD(P)-binding" evidence="6">
    <location>
        <begin position="3"/>
        <end position="354"/>
    </location>
</feature>
<dbReference type="InterPro" id="IPR023753">
    <property type="entry name" value="FAD/NAD-binding_dom"/>
</dbReference>
<dbReference type="Gene3D" id="3.30.390.30">
    <property type="match status" value="1"/>
</dbReference>
<sequence length="482" mass="49756">MDFDVIVLGAGTAGARIADALASAGRSVALVESHRVGGDRLAERCAALQEAAQRRDPWARAQALVARVPSPVRTRPPAEPGRAAGGDRTAWSGGGAEQGPWSDGSEHDGDGGWSDPAETSHDLRLERGDPVGGLMGALEAVSRRERERAVLLPGIGQITEPGLVTVFGEEDAATHSSRSLVIATGGEPVLPVVPGLRDVPTWTTAEALDSGVLPRRLVVLGGDPVGCALAQVYALYGSQVTLVCESGRLLPAEAPFAGLLLAEILGRSGVVVRTGVRLSLAERGEQAPRLLLSDGTALTADRILLAAGRRPRIDGLGLENLGLAGLEADERCRITEGVWAAGSVTGRSDASLEQARVVIDNLLGLDRTADYRALPRTVQTAPPVWAAGSPPVPGLAVAGRDLAGTVRAALTPGAVGRVELYADEARGVLTGAAAVGPGAPDWMAEIALAIRAELPVAALADVVRAFPTYGEAIEPSLRELAR</sequence>
<dbReference type="InterPro" id="IPR016156">
    <property type="entry name" value="FAD/NAD-linked_Rdtase_dimer_sf"/>
</dbReference>
<evidence type="ECO:0000256" key="3">
    <source>
        <dbReference type="ARBA" id="ARBA00022827"/>
    </source>
</evidence>
<evidence type="ECO:0000313" key="8">
    <source>
        <dbReference type="Proteomes" id="UP001501237"/>
    </source>
</evidence>
<dbReference type="Gene3D" id="3.50.50.60">
    <property type="entry name" value="FAD/NAD(P)-binding domain"/>
    <property type="match status" value="3"/>
</dbReference>